<evidence type="ECO:0000313" key="2">
    <source>
        <dbReference type="EMBL" id="MBW4330207.1"/>
    </source>
</evidence>
<evidence type="ECO:0000313" key="3">
    <source>
        <dbReference type="Proteomes" id="UP001197214"/>
    </source>
</evidence>
<dbReference type="RefSeq" id="WP_219237309.1">
    <property type="nucleotide sequence ID" value="NZ_JAHWZX010000003.1"/>
</dbReference>
<dbReference type="Proteomes" id="UP001197214">
    <property type="component" value="Unassembled WGS sequence"/>
</dbReference>
<dbReference type="EMBL" id="JAHWZX010000003">
    <property type="protein sequence ID" value="MBW4330207.1"/>
    <property type="molecule type" value="Genomic_DNA"/>
</dbReference>
<feature type="transmembrane region" description="Helical" evidence="1">
    <location>
        <begin position="156"/>
        <end position="177"/>
    </location>
</feature>
<feature type="transmembrane region" description="Helical" evidence="1">
    <location>
        <begin position="15"/>
        <end position="42"/>
    </location>
</feature>
<keyword evidence="3" id="KW-1185">Reference proteome</keyword>
<proteinExistence type="predicted"/>
<protein>
    <submittedName>
        <fullName evidence="2">Uncharacterized protein</fullName>
    </submittedName>
</protein>
<keyword evidence="1" id="KW-0812">Transmembrane</keyword>
<keyword evidence="1" id="KW-0472">Membrane</keyword>
<evidence type="ECO:0000256" key="1">
    <source>
        <dbReference type="SAM" id="Phobius"/>
    </source>
</evidence>
<feature type="transmembrane region" description="Helical" evidence="1">
    <location>
        <begin position="114"/>
        <end position="136"/>
    </location>
</feature>
<keyword evidence="1" id="KW-1133">Transmembrane helix</keyword>
<reference evidence="2 3" key="1">
    <citation type="submission" date="2021-07" db="EMBL/GenBank/DDBJ databases">
        <title>Stakelama flava sp. nov., a novel endophytic bacterium isolated from branch of Kandelia candel.</title>
        <authorList>
            <person name="Tuo L."/>
        </authorList>
    </citation>
    <scope>NUCLEOTIDE SEQUENCE [LARGE SCALE GENOMIC DNA]</scope>
    <source>
        <strain evidence="2 3">CBK3Z-3</strain>
    </source>
</reference>
<organism evidence="2 3">
    <name type="scientific">Stakelama flava</name>
    <dbReference type="NCBI Taxonomy" id="2860338"/>
    <lineage>
        <taxon>Bacteria</taxon>
        <taxon>Pseudomonadati</taxon>
        <taxon>Pseudomonadota</taxon>
        <taxon>Alphaproteobacteria</taxon>
        <taxon>Sphingomonadales</taxon>
        <taxon>Sphingomonadaceae</taxon>
        <taxon>Stakelama</taxon>
    </lineage>
</organism>
<feature type="transmembrane region" description="Helical" evidence="1">
    <location>
        <begin position="54"/>
        <end position="74"/>
    </location>
</feature>
<name>A0ABS6XJ51_9SPHN</name>
<sequence length="184" mass="19094">MVMATGISARRASTLWIMLLTIASTLGTLALACATPFTALAALAATQMRLRDGVLLMLASWVASQAVGFCVLGYPHTTSTFLWGIALGMAAVVGVIAARFAAKRFGRNRPLFGIATAFLAATLAFQGVILLWAFGLGGVATTLSPAINATQLARNGAILIVLMLLYRGLVALGMPAAGKRRLAT</sequence>
<accession>A0ABS6XJ51</accession>
<feature type="transmembrane region" description="Helical" evidence="1">
    <location>
        <begin position="80"/>
        <end position="102"/>
    </location>
</feature>
<gene>
    <name evidence="2" type="ORF">KY084_04875</name>
</gene>
<comment type="caution">
    <text evidence="2">The sequence shown here is derived from an EMBL/GenBank/DDBJ whole genome shotgun (WGS) entry which is preliminary data.</text>
</comment>